<dbReference type="InterPro" id="IPR018828">
    <property type="entry name" value="RRG7"/>
</dbReference>
<dbReference type="Pfam" id="PF10356">
    <property type="entry name" value="RRG7"/>
    <property type="match status" value="1"/>
</dbReference>
<name>A0A6G1I092_9PEZI</name>
<dbReference type="Proteomes" id="UP000799640">
    <property type="component" value="Unassembled WGS sequence"/>
</dbReference>
<dbReference type="InterPro" id="IPR017956">
    <property type="entry name" value="AT_hook_DNA-bd_motif"/>
</dbReference>
<dbReference type="EMBL" id="ML996692">
    <property type="protein sequence ID" value="KAF2401718.1"/>
    <property type="molecule type" value="Genomic_DNA"/>
</dbReference>
<dbReference type="Gene3D" id="3.40.1350.10">
    <property type="match status" value="1"/>
</dbReference>
<dbReference type="OrthoDB" id="20734at2759"/>
<dbReference type="AlphaFoldDB" id="A0A6G1I092"/>
<evidence type="ECO:0000313" key="4">
    <source>
        <dbReference type="EMBL" id="KAF2401718.1"/>
    </source>
</evidence>
<reference evidence="4" key="1">
    <citation type="journal article" date="2020" name="Stud. Mycol.">
        <title>101 Dothideomycetes genomes: a test case for predicting lifestyles and emergence of pathogens.</title>
        <authorList>
            <person name="Haridas S."/>
            <person name="Albert R."/>
            <person name="Binder M."/>
            <person name="Bloem J."/>
            <person name="Labutti K."/>
            <person name="Salamov A."/>
            <person name="Andreopoulos B."/>
            <person name="Baker S."/>
            <person name="Barry K."/>
            <person name="Bills G."/>
            <person name="Bluhm B."/>
            <person name="Cannon C."/>
            <person name="Castanera R."/>
            <person name="Culley D."/>
            <person name="Daum C."/>
            <person name="Ezra D."/>
            <person name="Gonzalez J."/>
            <person name="Henrissat B."/>
            <person name="Kuo A."/>
            <person name="Liang C."/>
            <person name="Lipzen A."/>
            <person name="Lutzoni F."/>
            <person name="Magnuson J."/>
            <person name="Mondo S."/>
            <person name="Nolan M."/>
            <person name="Ohm R."/>
            <person name="Pangilinan J."/>
            <person name="Park H.-J."/>
            <person name="Ramirez L."/>
            <person name="Alfaro M."/>
            <person name="Sun H."/>
            <person name="Tritt A."/>
            <person name="Yoshinaga Y."/>
            <person name="Zwiers L.-H."/>
            <person name="Turgeon B."/>
            <person name="Goodwin S."/>
            <person name="Spatafora J."/>
            <person name="Crous P."/>
            <person name="Grigoriev I."/>
        </authorList>
    </citation>
    <scope>NUCLEOTIDE SEQUENCE</scope>
    <source>
        <strain evidence="4">CBS 262.69</strain>
    </source>
</reference>
<keyword evidence="2" id="KW-0496">Mitochondrion</keyword>
<dbReference type="GO" id="GO:0005739">
    <property type="term" value="C:mitochondrion"/>
    <property type="evidence" value="ECO:0007669"/>
    <property type="project" value="UniProtKB-SubCell"/>
</dbReference>
<proteinExistence type="predicted"/>
<evidence type="ECO:0000313" key="5">
    <source>
        <dbReference type="Proteomes" id="UP000799640"/>
    </source>
</evidence>
<dbReference type="PANTHER" id="PTHR28133">
    <property type="entry name" value="REQUIRED FOR RESPIRATORY GROWTH PROTEIN 7, MITOCHONDRIAL"/>
    <property type="match status" value="1"/>
</dbReference>
<protein>
    <recommendedName>
        <fullName evidence="6">Restriction endonuclease type IV Mrr domain-containing protein</fullName>
    </recommendedName>
</protein>
<accession>A0A6G1I092</accession>
<feature type="compositionally biased region" description="Low complexity" evidence="3">
    <location>
        <begin position="45"/>
        <end position="56"/>
    </location>
</feature>
<sequence>MLCRRFPKPALPTSIRTRLYRTKPSNTPDASPTPKPTSSRKRKQPSTTSTSLTLPPAAGSQIHTSLPSFLTHATRTHLSPASPLYLGLHYEYTVLHTLSLSGLRLTRVGGPNDLGIDLRGTWSPPSLPPGAALRIVAQCKRHPIGPDSVRELVGAMAGEGHDGGGLLGLLISTGLATRGVREAIAAAGRAVGYVQVHPETGWCGQWVWNAAAEEGGLGGITVGMRYTVGKGTWVKRSVVLMWEGRVIRGPGEGDEEVRVKVPGKRGRPKKAVEEGLVRVTERVRPRKVAGELVTVEKRGRPRKVVEVGAMVVKKRGRPRKENGDKVVEVPRRRGRPRKEADVGQVMAKKRGRPPKAKAPDETGKD</sequence>
<dbReference type="InterPro" id="IPR011856">
    <property type="entry name" value="tRNA_endonuc-like_dom_sf"/>
</dbReference>
<evidence type="ECO:0000256" key="1">
    <source>
        <dbReference type="ARBA" id="ARBA00004173"/>
    </source>
</evidence>
<evidence type="ECO:0008006" key="6">
    <source>
        <dbReference type="Google" id="ProtNLM"/>
    </source>
</evidence>
<gene>
    <name evidence="4" type="ORF">EJ06DRAFT_580975</name>
</gene>
<evidence type="ECO:0000256" key="3">
    <source>
        <dbReference type="SAM" id="MobiDB-lite"/>
    </source>
</evidence>
<dbReference type="SMART" id="SM00384">
    <property type="entry name" value="AT_hook"/>
    <property type="match status" value="5"/>
</dbReference>
<dbReference type="PRINTS" id="PR00929">
    <property type="entry name" value="ATHOOK"/>
</dbReference>
<feature type="compositionally biased region" description="Basic and acidic residues" evidence="3">
    <location>
        <begin position="319"/>
        <end position="341"/>
    </location>
</feature>
<dbReference type="Pfam" id="PF02178">
    <property type="entry name" value="AT_hook"/>
    <property type="match status" value="5"/>
</dbReference>
<evidence type="ECO:0000256" key="2">
    <source>
        <dbReference type="ARBA" id="ARBA00023128"/>
    </source>
</evidence>
<comment type="subcellular location">
    <subcellularLocation>
        <location evidence="1">Mitochondrion</location>
    </subcellularLocation>
</comment>
<dbReference type="PANTHER" id="PTHR28133:SF1">
    <property type="entry name" value="REQUIRED FOR RESPIRATORY GROWTH PROTEIN 7, MITOCHONDRIAL"/>
    <property type="match status" value="1"/>
</dbReference>
<feature type="region of interest" description="Disordered" evidence="3">
    <location>
        <begin position="315"/>
        <end position="365"/>
    </location>
</feature>
<organism evidence="4 5">
    <name type="scientific">Trichodelitschia bisporula</name>
    <dbReference type="NCBI Taxonomy" id="703511"/>
    <lineage>
        <taxon>Eukaryota</taxon>
        <taxon>Fungi</taxon>
        <taxon>Dikarya</taxon>
        <taxon>Ascomycota</taxon>
        <taxon>Pezizomycotina</taxon>
        <taxon>Dothideomycetes</taxon>
        <taxon>Dothideomycetes incertae sedis</taxon>
        <taxon>Phaeotrichales</taxon>
        <taxon>Phaeotrichaceae</taxon>
        <taxon>Trichodelitschia</taxon>
    </lineage>
</organism>
<feature type="region of interest" description="Disordered" evidence="3">
    <location>
        <begin position="13"/>
        <end position="58"/>
    </location>
</feature>
<keyword evidence="5" id="KW-1185">Reference proteome</keyword>
<dbReference type="GO" id="GO:0003677">
    <property type="term" value="F:DNA binding"/>
    <property type="evidence" value="ECO:0007669"/>
    <property type="project" value="InterPro"/>
</dbReference>